<keyword evidence="3" id="KW-1185">Reference proteome</keyword>
<evidence type="ECO:0000313" key="3">
    <source>
        <dbReference type="Proteomes" id="UP001177003"/>
    </source>
</evidence>
<evidence type="ECO:0000256" key="1">
    <source>
        <dbReference type="SAM" id="MobiDB-lite"/>
    </source>
</evidence>
<gene>
    <name evidence="2" type="ORF">LSALG_LOCUS33337</name>
</gene>
<name>A0AA35ZKL2_LACSI</name>
<dbReference type="EMBL" id="OX465083">
    <property type="protein sequence ID" value="CAI9294351.1"/>
    <property type="molecule type" value="Genomic_DNA"/>
</dbReference>
<dbReference type="AlphaFoldDB" id="A0AA35ZKL2"/>
<feature type="region of interest" description="Disordered" evidence="1">
    <location>
        <begin position="153"/>
        <end position="175"/>
    </location>
</feature>
<protein>
    <submittedName>
        <fullName evidence="2">Uncharacterized protein</fullName>
    </submittedName>
</protein>
<sequence>MTFRLKDAQLKIHFFVNVKNKSKSNPKVSIVKEVSKEVVKDTKKEKSKPKGVVIKDINEEVQKKKRKAMGLLKRFSNIRAQTNEYQYVPAKLKKKILDQEEVLVETDDEETDTEGPTSTPISINKCKGNPNATVFIYDEDTNILNPEIISTSDSRSTSVIPPKGPTTNSNMEEDMSSNISDNLFNKDSNVNMGENPSTYAQYSSNVLPPPSSPPQTSTISPMTIPINYPTFEGILEKPISTLFSSQSTNQDLRNNKEDERIWFVQLEFDPEEEEIKDQAIMYRNPYRILNSKLNMIL</sequence>
<proteinExistence type="predicted"/>
<evidence type="ECO:0000313" key="2">
    <source>
        <dbReference type="EMBL" id="CAI9294351.1"/>
    </source>
</evidence>
<reference evidence="2" key="1">
    <citation type="submission" date="2023-04" db="EMBL/GenBank/DDBJ databases">
        <authorList>
            <person name="Vijverberg K."/>
            <person name="Xiong W."/>
            <person name="Schranz E."/>
        </authorList>
    </citation>
    <scope>NUCLEOTIDE SEQUENCE</scope>
</reference>
<dbReference type="Proteomes" id="UP001177003">
    <property type="component" value="Chromosome 7"/>
</dbReference>
<organism evidence="2 3">
    <name type="scientific">Lactuca saligna</name>
    <name type="common">Willowleaf lettuce</name>
    <dbReference type="NCBI Taxonomy" id="75948"/>
    <lineage>
        <taxon>Eukaryota</taxon>
        <taxon>Viridiplantae</taxon>
        <taxon>Streptophyta</taxon>
        <taxon>Embryophyta</taxon>
        <taxon>Tracheophyta</taxon>
        <taxon>Spermatophyta</taxon>
        <taxon>Magnoliopsida</taxon>
        <taxon>eudicotyledons</taxon>
        <taxon>Gunneridae</taxon>
        <taxon>Pentapetalae</taxon>
        <taxon>asterids</taxon>
        <taxon>campanulids</taxon>
        <taxon>Asterales</taxon>
        <taxon>Asteraceae</taxon>
        <taxon>Cichorioideae</taxon>
        <taxon>Cichorieae</taxon>
        <taxon>Lactucinae</taxon>
        <taxon>Lactuca</taxon>
    </lineage>
</organism>
<accession>A0AA35ZKL2</accession>